<reference evidence="11 12" key="1">
    <citation type="submission" date="2024-01" db="EMBL/GenBank/DDBJ databases">
        <title>The genomes of 5 underutilized Papilionoideae crops provide insights into root nodulation and disease resistanc.</title>
        <authorList>
            <person name="Yuan L."/>
        </authorList>
    </citation>
    <scope>NUCLEOTIDE SEQUENCE [LARGE SCALE GENOMIC DNA]</scope>
    <source>
        <strain evidence="11">ZHUSHIDOU_FW_LH</strain>
        <tissue evidence="11">Leaf</tissue>
    </source>
</reference>
<dbReference type="GO" id="GO:0099402">
    <property type="term" value="P:plant organ development"/>
    <property type="evidence" value="ECO:0007669"/>
    <property type="project" value="TreeGrafter"/>
</dbReference>
<feature type="compositionally biased region" description="Basic residues" evidence="9">
    <location>
        <begin position="503"/>
        <end position="519"/>
    </location>
</feature>
<comment type="similarity">
    <text evidence="2">Belongs to the RETICULATA family.</text>
</comment>
<evidence type="ECO:0000256" key="6">
    <source>
        <dbReference type="ARBA" id="ARBA00022946"/>
    </source>
</evidence>
<evidence type="ECO:0000256" key="10">
    <source>
        <dbReference type="SAM" id="Phobius"/>
    </source>
</evidence>
<comment type="subcellular location">
    <subcellularLocation>
        <location evidence="1">Plastid</location>
        <location evidence="1">Chloroplast membrane</location>
        <topology evidence="1">Multi-pass membrane protein</topology>
    </subcellularLocation>
</comment>
<evidence type="ECO:0000256" key="9">
    <source>
        <dbReference type="SAM" id="MobiDB-lite"/>
    </source>
</evidence>
<evidence type="ECO:0000256" key="5">
    <source>
        <dbReference type="ARBA" id="ARBA00022692"/>
    </source>
</evidence>
<organism evidence="11 12">
    <name type="scientific">Crotalaria pallida</name>
    <name type="common">Smooth rattlebox</name>
    <name type="synonym">Crotalaria striata</name>
    <dbReference type="NCBI Taxonomy" id="3830"/>
    <lineage>
        <taxon>Eukaryota</taxon>
        <taxon>Viridiplantae</taxon>
        <taxon>Streptophyta</taxon>
        <taxon>Embryophyta</taxon>
        <taxon>Tracheophyta</taxon>
        <taxon>Spermatophyta</taxon>
        <taxon>Magnoliopsida</taxon>
        <taxon>eudicotyledons</taxon>
        <taxon>Gunneridae</taxon>
        <taxon>Pentapetalae</taxon>
        <taxon>rosids</taxon>
        <taxon>fabids</taxon>
        <taxon>Fabales</taxon>
        <taxon>Fabaceae</taxon>
        <taxon>Papilionoideae</taxon>
        <taxon>50 kb inversion clade</taxon>
        <taxon>genistoids sensu lato</taxon>
        <taxon>core genistoids</taxon>
        <taxon>Crotalarieae</taxon>
        <taxon>Crotalaria</taxon>
    </lineage>
</organism>
<evidence type="ECO:0000256" key="7">
    <source>
        <dbReference type="ARBA" id="ARBA00022989"/>
    </source>
</evidence>
<proteinExistence type="inferred from homology"/>
<protein>
    <recommendedName>
        <fullName evidence="13">Protein RETICULATA-RELATED 1, chloroplastic-like</fullName>
    </recommendedName>
</protein>
<evidence type="ECO:0000256" key="8">
    <source>
        <dbReference type="ARBA" id="ARBA00023136"/>
    </source>
</evidence>
<sequence>MAHAIMIQTPLHPRFSPNHPSSSPPLLLPSLHLPLFTVKSFSQTENGSASFLERCFAAPSAPLSRSSSSSSSSPSLASVMKGQYGSLGSVTLEKSKLDMSQKQTKSSPELDIGGGSGGIGKQINHGGGDGGDDGGDDDDYFDDFDDGDEGDEGGLFRRRIILEEIFDRKFVDAVLNEWQKTMMDLPAGLRQAYEMGLVSSAQMVKFLAINARPTTSRFISRAFPQGMSRAFIGRLLADPAFIFRFLLEGAASIGFSVWWEVENRKGRIKQEWDLALINVLTVAACNAVVVWSLAPCRSYGNTFRFDLQNTLQKLPNNIFENSYPLREFDLQKRILCFLFKAAELSMVGISAGAVQGALSNTLAKKKEGRLSVTVPSVSSNAFGYGAFMGIYANLRYQLLCGFDRAMVNRFDVIGVALFFSTAFRVLNVQLGETSRRAWLGVEPDLLAQSDEQLKVYTRPSENVENSSSKWFISKNALVSGLGLLGIKQGKVGAGASAESSAPKARRKRIVRKKVVAGSA</sequence>
<evidence type="ECO:0000256" key="3">
    <source>
        <dbReference type="ARBA" id="ARBA00022528"/>
    </source>
</evidence>
<keyword evidence="4" id="KW-0934">Plastid</keyword>
<keyword evidence="7 10" id="KW-1133">Transmembrane helix</keyword>
<evidence type="ECO:0000256" key="4">
    <source>
        <dbReference type="ARBA" id="ARBA00022640"/>
    </source>
</evidence>
<feature type="region of interest" description="Disordered" evidence="9">
    <location>
        <begin position="95"/>
        <end position="148"/>
    </location>
</feature>
<evidence type="ECO:0000256" key="1">
    <source>
        <dbReference type="ARBA" id="ARBA00004508"/>
    </source>
</evidence>
<evidence type="ECO:0008006" key="13">
    <source>
        <dbReference type="Google" id="ProtNLM"/>
    </source>
</evidence>
<dbReference type="InterPro" id="IPR021825">
    <property type="entry name" value="RETICULATA-related"/>
</dbReference>
<feature type="compositionally biased region" description="Gly residues" evidence="9">
    <location>
        <begin position="112"/>
        <end position="129"/>
    </location>
</feature>
<dbReference type="PANTHER" id="PTHR31038:SF2">
    <property type="entry name" value="PROTEIN RETICULATA-RELATED 1, CHLOROPLASTIC"/>
    <property type="match status" value="1"/>
</dbReference>
<feature type="transmembrane region" description="Helical" evidence="10">
    <location>
        <begin position="273"/>
        <end position="294"/>
    </location>
</feature>
<dbReference type="PANTHER" id="PTHR31038">
    <property type="entry name" value="EXPRESSED PROTEIN-RELATED"/>
    <property type="match status" value="1"/>
</dbReference>
<gene>
    <name evidence="11" type="ORF">RIF29_42200</name>
</gene>
<dbReference type="AlphaFoldDB" id="A0AAN9HS70"/>
<dbReference type="Pfam" id="PF11891">
    <property type="entry name" value="RETICULATA-like"/>
    <property type="match status" value="1"/>
</dbReference>
<keyword evidence="3" id="KW-0150">Chloroplast</keyword>
<feature type="transmembrane region" description="Helical" evidence="10">
    <location>
        <begin position="241"/>
        <end position="261"/>
    </location>
</feature>
<keyword evidence="5 10" id="KW-0812">Transmembrane</keyword>
<comment type="caution">
    <text evidence="11">The sequence shown here is derived from an EMBL/GenBank/DDBJ whole genome shotgun (WGS) entry which is preliminary data.</text>
</comment>
<keyword evidence="12" id="KW-1185">Reference proteome</keyword>
<keyword evidence="8 10" id="KW-0472">Membrane</keyword>
<evidence type="ECO:0000313" key="11">
    <source>
        <dbReference type="EMBL" id="KAK7247319.1"/>
    </source>
</evidence>
<evidence type="ECO:0000313" key="12">
    <source>
        <dbReference type="Proteomes" id="UP001372338"/>
    </source>
</evidence>
<dbReference type="Proteomes" id="UP001372338">
    <property type="component" value="Unassembled WGS sequence"/>
</dbReference>
<dbReference type="EMBL" id="JAYWIO010000008">
    <property type="protein sequence ID" value="KAK7247319.1"/>
    <property type="molecule type" value="Genomic_DNA"/>
</dbReference>
<feature type="region of interest" description="Disordered" evidence="9">
    <location>
        <begin position="492"/>
        <end position="519"/>
    </location>
</feature>
<evidence type="ECO:0000256" key="2">
    <source>
        <dbReference type="ARBA" id="ARBA00010793"/>
    </source>
</evidence>
<feature type="compositionally biased region" description="Acidic residues" evidence="9">
    <location>
        <begin position="130"/>
        <end position="148"/>
    </location>
</feature>
<keyword evidence="6" id="KW-0809">Transit peptide</keyword>
<name>A0AAN9HS70_CROPI</name>
<dbReference type="GO" id="GO:0009706">
    <property type="term" value="C:chloroplast inner membrane"/>
    <property type="evidence" value="ECO:0007669"/>
    <property type="project" value="TreeGrafter"/>
</dbReference>
<accession>A0AAN9HS70</accession>